<evidence type="ECO:0000313" key="1">
    <source>
        <dbReference type="EMBL" id="QRC93626.1"/>
    </source>
</evidence>
<dbReference type="VEuPathDB" id="FungiDB:JI435_429440"/>
<organism evidence="1 2">
    <name type="scientific">Phaeosphaeria nodorum (strain SN15 / ATCC MYA-4574 / FGSC 10173)</name>
    <name type="common">Glume blotch fungus</name>
    <name type="synonym">Parastagonospora nodorum</name>
    <dbReference type="NCBI Taxonomy" id="321614"/>
    <lineage>
        <taxon>Eukaryota</taxon>
        <taxon>Fungi</taxon>
        <taxon>Dikarya</taxon>
        <taxon>Ascomycota</taxon>
        <taxon>Pezizomycotina</taxon>
        <taxon>Dothideomycetes</taxon>
        <taxon>Pleosporomycetidae</taxon>
        <taxon>Pleosporales</taxon>
        <taxon>Pleosporineae</taxon>
        <taxon>Phaeosphaeriaceae</taxon>
        <taxon>Parastagonospora</taxon>
    </lineage>
</organism>
<gene>
    <name evidence="1" type="ORF">JI435_429440</name>
</gene>
<dbReference type="Proteomes" id="UP000663193">
    <property type="component" value="Chromosome 3"/>
</dbReference>
<protein>
    <submittedName>
        <fullName evidence="1">Uncharacterized protein</fullName>
    </submittedName>
</protein>
<reference evidence="2" key="1">
    <citation type="journal article" date="2021" name="BMC Genomics">
        <title>Chromosome-level genome assembly and manually-curated proteome of model necrotroph Parastagonospora nodorum Sn15 reveals a genome-wide trove of candidate effector homologs, and redundancy of virulence-related functions within an accessory chromosome.</title>
        <authorList>
            <person name="Bertazzoni S."/>
            <person name="Jones D.A.B."/>
            <person name="Phan H.T."/>
            <person name="Tan K.-C."/>
            <person name="Hane J.K."/>
        </authorList>
    </citation>
    <scope>NUCLEOTIDE SEQUENCE [LARGE SCALE GENOMIC DNA]</scope>
    <source>
        <strain evidence="2">SN15 / ATCC MYA-4574 / FGSC 10173)</strain>
    </source>
</reference>
<evidence type="ECO:0000313" key="2">
    <source>
        <dbReference type="Proteomes" id="UP000663193"/>
    </source>
</evidence>
<name>A0A7U2EV11_PHANO</name>
<keyword evidence="2" id="KW-1185">Reference proteome</keyword>
<dbReference type="AlphaFoldDB" id="A0A7U2EV11"/>
<sequence length="100" mass="11368">MLCQGRPNSTSAALQSESTVRVLIQTARMCYCMPWPYTTAKIDDRRGLLSPHARAGRTNPEHSAVQLHAGRLLAPYHFHNLLLQRHRGLARPPVRPYIRD</sequence>
<dbReference type="EMBL" id="CP069025">
    <property type="protein sequence ID" value="QRC93626.1"/>
    <property type="molecule type" value="Genomic_DNA"/>
</dbReference>
<accession>A0A7U2EV11</accession>
<proteinExistence type="predicted"/>